<dbReference type="GO" id="GO:0005886">
    <property type="term" value="C:plasma membrane"/>
    <property type="evidence" value="ECO:0007669"/>
    <property type="project" value="UniProtKB-SubCell"/>
</dbReference>
<comment type="similarity">
    <text evidence="8">Belongs to the MntP (TC 9.B.29) family.</text>
</comment>
<evidence type="ECO:0000256" key="6">
    <source>
        <dbReference type="ARBA" id="ARBA00023136"/>
    </source>
</evidence>
<keyword evidence="1 8" id="KW-0813">Transport</keyword>
<organism evidence="9 10">
    <name type="scientific">Candidatus Caccousia avicola</name>
    <dbReference type="NCBI Taxonomy" id="2840721"/>
    <lineage>
        <taxon>Bacteria</taxon>
        <taxon>Bacillati</taxon>
        <taxon>Bacillota</taxon>
        <taxon>Clostridia</taxon>
        <taxon>Eubacteriales</taxon>
        <taxon>Oscillospiraceae</taxon>
        <taxon>Oscillospiraceae incertae sedis</taxon>
        <taxon>Candidatus Caccousia</taxon>
    </lineage>
</organism>
<reference evidence="9" key="2">
    <citation type="journal article" date="2021" name="PeerJ">
        <title>Extensive microbial diversity within the chicken gut microbiome revealed by metagenomics and culture.</title>
        <authorList>
            <person name="Gilroy R."/>
            <person name="Ravi A."/>
            <person name="Getino M."/>
            <person name="Pursley I."/>
            <person name="Horton D.L."/>
            <person name="Alikhan N.F."/>
            <person name="Baker D."/>
            <person name="Gharbi K."/>
            <person name="Hall N."/>
            <person name="Watson M."/>
            <person name="Adriaenssens E.M."/>
            <person name="Foster-Nyarko E."/>
            <person name="Jarju S."/>
            <person name="Secka A."/>
            <person name="Antonio M."/>
            <person name="Oren A."/>
            <person name="Chaudhuri R.R."/>
            <person name="La Ragione R."/>
            <person name="Hildebrand F."/>
            <person name="Pallen M.J."/>
        </authorList>
    </citation>
    <scope>NUCLEOTIDE SEQUENCE</scope>
    <source>
        <strain evidence="9">ChiSxjej1B13-7958</strain>
    </source>
</reference>
<dbReference type="EMBL" id="DVGZ01000130">
    <property type="protein sequence ID" value="HIR48322.1"/>
    <property type="molecule type" value="Genomic_DNA"/>
</dbReference>
<evidence type="ECO:0000256" key="5">
    <source>
        <dbReference type="ARBA" id="ARBA00023065"/>
    </source>
</evidence>
<dbReference type="PANTHER" id="PTHR35529:SF1">
    <property type="entry name" value="MANGANESE EFFLUX PUMP MNTP-RELATED"/>
    <property type="match status" value="1"/>
</dbReference>
<dbReference type="InterPro" id="IPR003810">
    <property type="entry name" value="Mntp/YtaF"/>
</dbReference>
<reference evidence="9" key="1">
    <citation type="submission" date="2020-10" db="EMBL/GenBank/DDBJ databases">
        <authorList>
            <person name="Gilroy R."/>
        </authorList>
    </citation>
    <scope>NUCLEOTIDE SEQUENCE</scope>
    <source>
        <strain evidence="9">ChiSxjej1B13-7958</strain>
    </source>
</reference>
<keyword evidence="2 8" id="KW-1003">Cell membrane</keyword>
<dbReference type="GO" id="GO:0005384">
    <property type="term" value="F:manganese ion transmembrane transporter activity"/>
    <property type="evidence" value="ECO:0007669"/>
    <property type="project" value="UniProtKB-UniRule"/>
</dbReference>
<feature type="transmembrane region" description="Helical" evidence="8">
    <location>
        <begin position="6"/>
        <end position="27"/>
    </location>
</feature>
<keyword evidence="6 8" id="KW-0472">Membrane</keyword>
<accession>A0A9D1AQB6</accession>
<dbReference type="HAMAP" id="MF_01521">
    <property type="entry name" value="MntP_pump"/>
    <property type="match status" value="1"/>
</dbReference>
<evidence type="ECO:0000313" key="10">
    <source>
        <dbReference type="Proteomes" id="UP000824242"/>
    </source>
</evidence>
<protein>
    <recommendedName>
        <fullName evidence="8">Putative manganese efflux pump MntP</fullName>
    </recommendedName>
</protein>
<evidence type="ECO:0000256" key="2">
    <source>
        <dbReference type="ARBA" id="ARBA00022475"/>
    </source>
</evidence>
<gene>
    <name evidence="8" type="primary">mntP</name>
    <name evidence="9" type="ORF">IAB89_11840</name>
</gene>
<evidence type="ECO:0000256" key="1">
    <source>
        <dbReference type="ARBA" id="ARBA00022448"/>
    </source>
</evidence>
<dbReference type="AlphaFoldDB" id="A0A9D1AQB6"/>
<keyword evidence="5 8" id="KW-0406">Ion transport</keyword>
<keyword evidence="4 8" id="KW-1133">Transmembrane helix</keyword>
<dbReference type="Proteomes" id="UP000824242">
    <property type="component" value="Unassembled WGS sequence"/>
</dbReference>
<comment type="subcellular location">
    <subcellularLocation>
        <location evidence="8">Cell membrane</location>
        <topology evidence="8">Multi-pass membrane protein</topology>
    </subcellularLocation>
</comment>
<dbReference type="Pfam" id="PF02659">
    <property type="entry name" value="Mntp"/>
    <property type="match status" value="1"/>
</dbReference>
<evidence type="ECO:0000256" key="3">
    <source>
        <dbReference type="ARBA" id="ARBA00022692"/>
    </source>
</evidence>
<evidence type="ECO:0000256" key="8">
    <source>
        <dbReference type="HAMAP-Rule" id="MF_01521"/>
    </source>
</evidence>
<keyword evidence="3 8" id="KW-0812">Transmembrane</keyword>
<feature type="transmembrane region" description="Helical" evidence="8">
    <location>
        <begin position="72"/>
        <end position="91"/>
    </location>
</feature>
<comment type="caution">
    <text evidence="9">The sequence shown here is derived from an EMBL/GenBank/DDBJ whole genome shotgun (WGS) entry which is preliminary data.</text>
</comment>
<dbReference type="InterPro" id="IPR022929">
    <property type="entry name" value="Put_MntP"/>
</dbReference>
<evidence type="ECO:0000313" key="9">
    <source>
        <dbReference type="EMBL" id="HIR48322.1"/>
    </source>
</evidence>
<dbReference type="PANTHER" id="PTHR35529">
    <property type="entry name" value="MANGANESE EFFLUX PUMP MNTP-RELATED"/>
    <property type="match status" value="1"/>
</dbReference>
<evidence type="ECO:0000256" key="7">
    <source>
        <dbReference type="ARBA" id="ARBA00023211"/>
    </source>
</evidence>
<feature type="transmembrane region" description="Helical" evidence="8">
    <location>
        <begin position="175"/>
        <end position="192"/>
    </location>
</feature>
<feature type="transmembrane region" description="Helical" evidence="8">
    <location>
        <begin position="39"/>
        <end position="60"/>
    </location>
</feature>
<proteinExistence type="inferred from homology"/>
<feature type="transmembrane region" description="Helical" evidence="8">
    <location>
        <begin position="136"/>
        <end position="163"/>
    </location>
</feature>
<evidence type="ECO:0000256" key="4">
    <source>
        <dbReference type="ARBA" id="ARBA00022989"/>
    </source>
</evidence>
<feature type="transmembrane region" description="Helical" evidence="8">
    <location>
        <begin position="112"/>
        <end position="130"/>
    </location>
</feature>
<sequence>MDYISLVGIAVGLSMDAFAVCITNGAVCRRENVTPCFALRMAISFGFFQALMPMLGWLIGKAGESLISSVDHWIALILLCYLGGKMVYEAVKKMRSGEQEECRIENVSFRTLMALSVATSIDALATGIILPSAVGAYSLTLMLISVGAIGLITFCIGFAGVFLGKTFGMLIAGKAEILGGVVLVAIGLKIFIEHMFL</sequence>
<comment type="function">
    <text evidence="8">Probably functions as a manganese efflux pump.</text>
</comment>
<keyword evidence="7 8" id="KW-0464">Manganese</keyword>
<name>A0A9D1AQB6_9FIRM</name>